<dbReference type="PROSITE" id="PS51161">
    <property type="entry name" value="ATP_CONE"/>
    <property type="match status" value="1"/>
</dbReference>
<evidence type="ECO:0000256" key="10">
    <source>
        <dbReference type="PROSITE-ProRule" id="PRU00492"/>
    </source>
</evidence>
<dbReference type="Pfam" id="PF00317">
    <property type="entry name" value="Ribonuc_red_lgN"/>
    <property type="match status" value="1"/>
</dbReference>
<dbReference type="PANTHER" id="PTHR11573:SF6">
    <property type="entry name" value="RIBONUCLEOSIDE-DIPHOSPHATE REDUCTASE LARGE SUBUNIT"/>
    <property type="match status" value="1"/>
</dbReference>
<dbReference type="Pfam" id="PF03477">
    <property type="entry name" value="ATP-cone"/>
    <property type="match status" value="1"/>
</dbReference>
<dbReference type="GO" id="GO:0004748">
    <property type="term" value="F:ribonucleoside-diphosphate reductase activity, thioredoxin disulfide as acceptor"/>
    <property type="evidence" value="ECO:0007669"/>
    <property type="project" value="UniProtKB-EC"/>
</dbReference>
<dbReference type="Gene3D" id="3.20.70.20">
    <property type="match status" value="1"/>
</dbReference>
<sequence length="491" mass="55967">MNAIRTNPTIQVTKRDGSQEPLNIEKIHRQVLWATEGTSGVSASEVEIKSQLQFYNGIKTVDIQETLIKAAADLISEEAPNYQYVAGRLINYHIRKEVFGGIAPVKLEDHVRMVTDAGYYDAQLLTDYTSAEWNTMDTYMDHDRDYDLTYAAMEQLRGKYLVKNRVTGKLWETPQILYILIAATLFSRYPRETRMKWVKDYYDAISQHYISLPTPVMAGVRTPQRQFSSCVLIECDDSIDSINTTTSSIVRYVSQKAGIGINAGRIRAIGSPIRRGDAYHTGIVPFIKLFQSAVKSCNQGGIRGGAATVYFPFWHLEFEDLIVLKNNKGTEENRARHMDYGVQFNKLAYERLLSGGNITLFSPSDVPGLYDAFFQDQEKFTALYETAERNTRIRKKTIKAIDLFTSFMQERKNTGRIYVMNVDHANTHSSFREEVAPVRQSNLCAEITLPTEPVQSAEGGSKRVIVKVPKNKVAEYKEWRKQWKTMIPPQK</sequence>
<evidence type="ECO:0000256" key="3">
    <source>
        <dbReference type="ARBA" id="ARBA00022533"/>
    </source>
</evidence>
<evidence type="ECO:0000256" key="4">
    <source>
        <dbReference type="ARBA" id="ARBA00022741"/>
    </source>
</evidence>
<keyword evidence="5 10" id="KW-0067">ATP-binding</keyword>
<comment type="similarity">
    <text evidence="1 11">Belongs to the ribonucleoside diphosphate reductase large chain family.</text>
</comment>
<evidence type="ECO:0000256" key="8">
    <source>
        <dbReference type="ARBA" id="ARBA00023157"/>
    </source>
</evidence>
<keyword evidence="3" id="KW-0021">Allosteric enzyme</keyword>
<name>A0A6J5KSP6_9CAUD</name>
<dbReference type="FunFam" id="1.10.1650.20:FF:000001">
    <property type="entry name" value="Ribonucleoside-diphosphate reductase"/>
    <property type="match status" value="1"/>
</dbReference>
<evidence type="ECO:0000256" key="11">
    <source>
        <dbReference type="RuleBase" id="RU003410"/>
    </source>
</evidence>
<dbReference type="GO" id="GO:0005524">
    <property type="term" value="F:ATP binding"/>
    <property type="evidence" value="ECO:0007669"/>
    <property type="project" value="UniProtKB-UniRule"/>
</dbReference>
<protein>
    <recommendedName>
        <fullName evidence="2 11">Ribonucleoside-diphosphate reductase</fullName>
        <ecNumber evidence="2 11">1.17.4.1</ecNumber>
    </recommendedName>
</protein>
<evidence type="ECO:0000256" key="6">
    <source>
        <dbReference type="ARBA" id="ARBA00023002"/>
    </source>
</evidence>
<proteinExistence type="inferred from homology"/>
<dbReference type="EMBL" id="LR796167">
    <property type="protein sequence ID" value="CAB4123050.1"/>
    <property type="molecule type" value="Genomic_DNA"/>
</dbReference>
<dbReference type="SUPFAM" id="SSF51998">
    <property type="entry name" value="PFL-like glycyl radical enzymes"/>
    <property type="match status" value="1"/>
</dbReference>
<dbReference type="InterPro" id="IPR039718">
    <property type="entry name" value="Rrm1"/>
</dbReference>
<evidence type="ECO:0000256" key="2">
    <source>
        <dbReference type="ARBA" id="ARBA00012274"/>
    </source>
</evidence>
<dbReference type="PANTHER" id="PTHR11573">
    <property type="entry name" value="RIBONUCLEOSIDE-DIPHOSPHATE REDUCTASE LARGE CHAIN"/>
    <property type="match status" value="1"/>
</dbReference>
<evidence type="ECO:0000259" key="12">
    <source>
        <dbReference type="PROSITE" id="PS51161"/>
    </source>
</evidence>
<comment type="catalytic activity">
    <reaction evidence="9 11">
        <text>a 2'-deoxyribonucleoside 5'-diphosphate + [thioredoxin]-disulfide + H2O = a ribonucleoside 5'-diphosphate + [thioredoxin]-dithiol</text>
        <dbReference type="Rhea" id="RHEA:23252"/>
        <dbReference type="Rhea" id="RHEA-COMP:10698"/>
        <dbReference type="Rhea" id="RHEA-COMP:10700"/>
        <dbReference type="ChEBI" id="CHEBI:15377"/>
        <dbReference type="ChEBI" id="CHEBI:29950"/>
        <dbReference type="ChEBI" id="CHEBI:50058"/>
        <dbReference type="ChEBI" id="CHEBI:57930"/>
        <dbReference type="ChEBI" id="CHEBI:73316"/>
        <dbReference type="EC" id="1.17.4.1"/>
    </reaction>
</comment>
<evidence type="ECO:0000256" key="7">
    <source>
        <dbReference type="ARBA" id="ARBA00023116"/>
    </source>
</evidence>
<accession>A0A6J5KSP6</accession>
<keyword evidence="8" id="KW-1015">Disulfide bond</keyword>
<evidence type="ECO:0000313" key="13">
    <source>
        <dbReference type="EMBL" id="CAB4123050.1"/>
    </source>
</evidence>
<gene>
    <name evidence="13" type="ORF">UFOVP29_209</name>
</gene>
<dbReference type="SUPFAM" id="SSF48168">
    <property type="entry name" value="R1 subunit of ribonucleotide reductase, N-terminal domain"/>
    <property type="match status" value="1"/>
</dbReference>
<dbReference type="InterPro" id="IPR013509">
    <property type="entry name" value="RNR_lsu_N"/>
</dbReference>
<dbReference type="InterPro" id="IPR008926">
    <property type="entry name" value="RNR_R1-su_N"/>
</dbReference>
<evidence type="ECO:0000256" key="1">
    <source>
        <dbReference type="ARBA" id="ARBA00010406"/>
    </source>
</evidence>
<feature type="domain" description="ATP-cone" evidence="12">
    <location>
        <begin position="10"/>
        <end position="100"/>
    </location>
</feature>
<keyword evidence="6 11" id="KW-0560">Oxidoreductase</keyword>
<organism evidence="13">
    <name type="scientific">uncultured Caudovirales phage</name>
    <dbReference type="NCBI Taxonomy" id="2100421"/>
    <lineage>
        <taxon>Viruses</taxon>
        <taxon>Duplodnaviria</taxon>
        <taxon>Heunggongvirae</taxon>
        <taxon>Uroviricota</taxon>
        <taxon>Caudoviricetes</taxon>
        <taxon>Peduoviridae</taxon>
        <taxon>Maltschvirus</taxon>
        <taxon>Maltschvirus maltsch</taxon>
    </lineage>
</organism>
<dbReference type="EC" id="1.17.4.1" evidence="2 11"/>
<dbReference type="InterPro" id="IPR000788">
    <property type="entry name" value="RNR_lg_C"/>
</dbReference>
<comment type="function">
    <text evidence="11">Provides the precursors necessary for DNA synthesis. Catalyzes the biosynthesis of deoxyribonucleotides from the corresponding ribonucleotides.</text>
</comment>
<dbReference type="Pfam" id="PF02867">
    <property type="entry name" value="Ribonuc_red_lgC"/>
    <property type="match status" value="1"/>
</dbReference>
<evidence type="ECO:0000256" key="9">
    <source>
        <dbReference type="ARBA" id="ARBA00047754"/>
    </source>
</evidence>
<reference evidence="13" key="1">
    <citation type="submission" date="2020-04" db="EMBL/GenBank/DDBJ databases">
        <authorList>
            <person name="Chiriac C."/>
            <person name="Salcher M."/>
            <person name="Ghai R."/>
            <person name="Kavagutti S V."/>
        </authorList>
    </citation>
    <scope>NUCLEOTIDE SEQUENCE</scope>
</reference>
<dbReference type="UniPathway" id="UPA00326"/>
<evidence type="ECO:0000256" key="5">
    <source>
        <dbReference type="ARBA" id="ARBA00022840"/>
    </source>
</evidence>
<dbReference type="InterPro" id="IPR005144">
    <property type="entry name" value="ATP-cone_dom"/>
</dbReference>
<keyword evidence="7 11" id="KW-0215">Deoxyribonucleotide synthesis</keyword>
<dbReference type="GO" id="GO:0009263">
    <property type="term" value="P:deoxyribonucleotide biosynthetic process"/>
    <property type="evidence" value="ECO:0007669"/>
    <property type="project" value="UniProtKB-KW"/>
</dbReference>
<keyword evidence="4 10" id="KW-0547">Nucleotide-binding</keyword>